<keyword evidence="2 3" id="KW-0067">ATP-binding</keyword>
<name>A0A0J6YKZ5_COCIT</name>
<dbReference type="InterPro" id="IPR003959">
    <property type="entry name" value="ATPase_AAA_core"/>
</dbReference>
<dbReference type="GO" id="GO:0007131">
    <property type="term" value="P:reciprocal meiotic recombination"/>
    <property type="evidence" value="ECO:0007669"/>
    <property type="project" value="TreeGrafter"/>
</dbReference>
<dbReference type="PROSITE" id="PS00674">
    <property type="entry name" value="AAA"/>
    <property type="match status" value="1"/>
</dbReference>
<accession>A0A0J6YKZ5</accession>
<dbReference type="Proteomes" id="UP000054565">
    <property type="component" value="Unassembled WGS sequence"/>
</dbReference>
<dbReference type="GO" id="GO:0005524">
    <property type="term" value="F:ATP binding"/>
    <property type="evidence" value="ECO:0007669"/>
    <property type="project" value="UniProtKB-KW"/>
</dbReference>
<dbReference type="InterPro" id="IPR027417">
    <property type="entry name" value="P-loop_NTPase"/>
</dbReference>
<evidence type="ECO:0000313" key="7">
    <source>
        <dbReference type="Proteomes" id="UP000054565"/>
    </source>
</evidence>
<dbReference type="GO" id="GO:0051598">
    <property type="term" value="P:meiotic recombination checkpoint signaling"/>
    <property type="evidence" value="ECO:0007669"/>
    <property type="project" value="TreeGrafter"/>
</dbReference>
<evidence type="ECO:0000259" key="4">
    <source>
        <dbReference type="Pfam" id="PF00004"/>
    </source>
</evidence>
<keyword evidence="1 3" id="KW-0547">Nucleotide-binding</keyword>
<dbReference type="STRING" id="404692.A0A0J6YKZ5"/>
<proteinExistence type="inferred from homology"/>
<dbReference type="GO" id="GO:0005694">
    <property type="term" value="C:chromosome"/>
    <property type="evidence" value="ECO:0007669"/>
    <property type="project" value="TreeGrafter"/>
</dbReference>
<dbReference type="InterPro" id="IPR058249">
    <property type="entry name" value="Pch2_C"/>
</dbReference>
<protein>
    <submittedName>
        <fullName evidence="6">Uncharacterized protein</fullName>
    </submittedName>
</protein>
<evidence type="ECO:0000256" key="1">
    <source>
        <dbReference type="ARBA" id="ARBA00022741"/>
    </source>
</evidence>
<evidence type="ECO:0000313" key="6">
    <source>
        <dbReference type="EMBL" id="KMP09321.1"/>
    </source>
</evidence>
<dbReference type="InterPro" id="IPR003960">
    <property type="entry name" value="ATPase_AAA_CS"/>
</dbReference>
<feature type="domain" description="ATPase AAA-type core" evidence="4">
    <location>
        <begin position="200"/>
        <end position="332"/>
    </location>
</feature>
<dbReference type="PANTHER" id="PTHR45991:SF1">
    <property type="entry name" value="PACHYTENE CHECKPOINT PROTEIN 2 HOMOLOG"/>
    <property type="match status" value="1"/>
</dbReference>
<dbReference type="EMBL" id="DS028099">
    <property type="protein sequence ID" value="KMP09321.1"/>
    <property type="molecule type" value="Genomic_DNA"/>
</dbReference>
<feature type="domain" description="Pachytene checkpoint protein 2 C-terminal" evidence="5">
    <location>
        <begin position="334"/>
        <end position="462"/>
    </location>
</feature>
<dbReference type="GO" id="GO:0005634">
    <property type="term" value="C:nucleus"/>
    <property type="evidence" value="ECO:0007669"/>
    <property type="project" value="TreeGrafter"/>
</dbReference>
<dbReference type="GO" id="GO:0016887">
    <property type="term" value="F:ATP hydrolysis activity"/>
    <property type="evidence" value="ECO:0007669"/>
    <property type="project" value="InterPro"/>
</dbReference>
<dbReference type="Pfam" id="PF00004">
    <property type="entry name" value="AAA"/>
    <property type="match status" value="1"/>
</dbReference>
<evidence type="ECO:0000259" key="5">
    <source>
        <dbReference type="Pfam" id="PF23242"/>
    </source>
</evidence>
<gene>
    <name evidence="6" type="ORF">CIRG_09491</name>
</gene>
<dbReference type="Gene3D" id="3.40.50.300">
    <property type="entry name" value="P-loop containing nucleotide triphosphate hydrolases"/>
    <property type="match status" value="1"/>
</dbReference>
<dbReference type="OrthoDB" id="5925at2759"/>
<evidence type="ECO:0000256" key="3">
    <source>
        <dbReference type="RuleBase" id="RU003651"/>
    </source>
</evidence>
<sequence>MEACLPSEQSRNSVLHVEVRVKAAADHVIVRTDIVSSLVLDVLRGSQIRDEMRAWLIENFAVLSLGQEIISFDSFNSAYAEYLEAVRVVECTGLIKEGGAYHLSEVNLDVQAYQLQPSCLESSSQTQGATDPASDEEALQARIISLPNEELDGLWESFFAVAETQHMDNQLESTNPPLWASGNRENKFMASVDIDPWCLRALAQKLAIRLGKQFPQSKLVEINAISLSSKYFSESGKLVAKMFENVETLLKEEPEILMCVFIDEVETITANREQSLKGNDPPDAMRAVNSLLTALDRLRQHPNVLVLCTSNLINALDSAFLDRVDIKQFVPLPSVRGVYEIFRSCLENLSQCGLIEGATFEVVQRDTGSPGPGLEYMTRPAEALGIPRYEMALWYRLFSRSIPKRLENIAEASVSAKTHPTQGLSGRTLRRIPALSLVLYTTGACCSVDEAVDALEQGVEEELRIRQAAQEGQQTAERRGMYAE</sequence>
<organism evidence="6 7">
    <name type="scientific">Coccidioides immitis RMSCC 2394</name>
    <dbReference type="NCBI Taxonomy" id="404692"/>
    <lineage>
        <taxon>Eukaryota</taxon>
        <taxon>Fungi</taxon>
        <taxon>Dikarya</taxon>
        <taxon>Ascomycota</taxon>
        <taxon>Pezizomycotina</taxon>
        <taxon>Eurotiomycetes</taxon>
        <taxon>Eurotiomycetidae</taxon>
        <taxon>Onygenales</taxon>
        <taxon>Onygenaceae</taxon>
        <taxon>Coccidioides</taxon>
    </lineage>
</organism>
<dbReference type="Pfam" id="PF23242">
    <property type="entry name" value="AAA_lid_TRIP13_C"/>
    <property type="match status" value="1"/>
</dbReference>
<dbReference type="PANTHER" id="PTHR45991">
    <property type="entry name" value="PACHYTENE CHECKPOINT PROTEIN 2"/>
    <property type="match status" value="1"/>
</dbReference>
<comment type="similarity">
    <text evidence="3">Belongs to the AAA ATPase family.</text>
</comment>
<reference evidence="7" key="1">
    <citation type="journal article" date="2010" name="Genome Res.">
        <title>Population genomic sequencing of Coccidioides fungi reveals recent hybridization and transposon control.</title>
        <authorList>
            <person name="Neafsey D.E."/>
            <person name="Barker B.M."/>
            <person name="Sharpton T.J."/>
            <person name="Stajich J.E."/>
            <person name="Park D.J."/>
            <person name="Whiston E."/>
            <person name="Hung C.-Y."/>
            <person name="McMahan C."/>
            <person name="White J."/>
            <person name="Sykes S."/>
            <person name="Heiman D."/>
            <person name="Young S."/>
            <person name="Zeng Q."/>
            <person name="Abouelleil A."/>
            <person name="Aftuck L."/>
            <person name="Bessette D."/>
            <person name="Brown A."/>
            <person name="FitzGerald M."/>
            <person name="Lui A."/>
            <person name="Macdonald J.P."/>
            <person name="Priest M."/>
            <person name="Orbach M.J."/>
            <person name="Galgiani J.N."/>
            <person name="Kirkland T.N."/>
            <person name="Cole G.T."/>
            <person name="Birren B.W."/>
            <person name="Henn M.R."/>
            <person name="Taylor J.W."/>
            <person name="Rounsley S.D."/>
        </authorList>
    </citation>
    <scope>NUCLEOTIDE SEQUENCE [LARGE SCALE GENOMIC DNA]</scope>
    <source>
        <strain evidence="7">RMSCC 2394</strain>
    </source>
</reference>
<evidence type="ECO:0000256" key="2">
    <source>
        <dbReference type="ARBA" id="ARBA00022840"/>
    </source>
</evidence>
<dbReference type="AlphaFoldDB" id="A0A0J6YKZ5"/>
<dbReference type="Pfam" id="PF23563">
    <property type="entry name" value="TRIP13_N"/>
    <property type="match status" value="1"/>
</dbReference>
<dbReference type="SUPFAM" id="SSF52540">
    <property type="entry name" value="P-loop containing nucleoside triphosphate hydrolases"/>
    <property type="match status" value="1"/>
</dbReference>
<dbReference type="InterPro" id="IPR044539">
    <property type="entry name" value="Pch2-like"/>
</dbReference>